<dbReference type="RefSeq" id="WP_226371165.1">
    <property type="nucleotide sequence ID" value="NZ_JAGIKX010000014.1"/>
</dbReference>
<sequence>MRNKEMLLIPGPTPVIDSIYDALGQETWSHTDPRFAEIYKNAIEQTKQLLQTDGEVFVIGGSGTLAMEMAILNTVSAGEKLLVVSNGYFGDRFMKLGEAFGIDIDVVQAAWGESVTAAEVEAKLKEDTYKAVTITHADTSTGVAADLDELVPVIKKHEALVILDGVCATAAMEEDMSKGHGLNNEKIDVILTGSQKAIGVPPGIAVVAFNQSALDVRRQMKHVPAYYTDIYNWLPIMHQPQNYFATPPVNLVYAYNEGMKLVLEEGMEKRHERHLRFSKGVKAGLAEYGMKALADENVAATTLTCILYPKGVEDTQFRAKLAEKGVVVAGALAHLSGKAFRIGHMGNTTKEMLKEAVRLIGVTLQEMGHDVNIEKAQEQFEQAFSKQTV</sequence>
<evidence type="ECO:0000256" key="4">
    <source>
        <dbReference type="ARBA" id="ARBA00022679"/>
    </source>
</evidence>
<evidence type="ECO:0000313" key="10">
    <source>
        <dbReference type="Proteomes" id="UP001519294"/>
    </source>
</evidence>
<reference evidence="9 10" key="1">
    <citation type="submission" date="2021-03" db="EMBL/GenBank/DDBJ databases">
        <title>Genomic Encyclopedia of Type Strains, Phase IV (KMG-IV): sequencing the most valuable type-strain genomes for metagenomic binning, comparative biology and taxonomic classification.</title>
        <authorList>
            <person name="Goeker M."/>
        </authorList>
    </citation>
    <scope>NUCLEOTIDE SEQUENCE [LARGE SCALE GENOMIC DNA]</scope>
    <source>
        <strain evidence="9 10">DSM 25790</strain>
    </source>
</reference>
<keyword evidence="3" id="KW-0032">Aminotransferase</keyword>
<evidence type="ECO:0000256" key="2">
    <source>
        <dbReference type="ARBA" id="ARBA00009236"/>
    </source>
</evidence>
<dbReference type="PANTHER" id="PTHR21152:SF24">
    <property type="entry name" value="ALANINE--GLYOXYLATE AMINOTRANSFERASE 1"/>
    <property type="match status" value="1"/>
</dbReference>
<evidence type="ECO:0000259" key="8">
    <source>
        <dbReference type="Pfam" id="PF00266"/>
    </source>
</evidence>
<dbReference type="PANTHER" id="PTHR21152">
    <property type="entry name" value="AMINOTRANSFERASE CLASS V"/>
    <property type="match status" value="1"/>
</dbReference>
<comment type="similarity">
    <text evidence="2 6">Belongs to the class-V pyridoxal-phosphate-dependent aminotransferase family.</text>
</comment>
<gene>
    <name evidence="9" type="ORF">J2Z81_001753</name>
</gene>
<dbReference type="InterPro" id="IPR024169">
    <property type="entry name" value="SP_NH2Trfase/AEP_transaminase"/>
</dbReference>
<name>A0ABS4S8R2_9BACI</name>
<evidence type="ECO:0000256" key="1">
    <source>
        <dbReference type="ARBA" id="ARBA00001933"/>
    </source>
</evidence>
<evidence type="ECO:0000256" key="7">
    <source>
        <dbReference type="RuleBase" id="RU004504"/>
    </source>
</evidence>
<keyword evidence="4" id="KW-0808">Transferase</keyword>
<comment type="caution">
    <text evidence="9">The sequence shown here is derived from an EMBL/GenBank/DDBJ whole genome shotgun (WGS) entry which is preliminary data.</text>
</comment>
<comment type="cofactor">
    <cofactor evidence="1 7">
        <name>pyridoxal 5'-phosphate</name>
        <dbReference type="ChEBI" id="CHEBI:597326"/>
    </cofactor>
</comment>
<dbReference type="InterPro" id="IPR015422">
    <property type="entry name" value="PyrdxlP-dep_Trfase_small"/>
</dbReference>
<dbReference type="Proteomes" id="UP001519294">
    <property type="component" value="Unassembled WGS sequence"/>
</dbReference>
<feature type="domain" description="Aminotransferase class V" evidence="8">
    <location>
        <begin position="23"/>
        <end position="329"/>
    </location>
</feature>
<accession>A0ABS4S8R2</accession>
<dbReference type="InterPro" id="IPR020578">
    <property type="entry name" value="Aminotrans_V_PyrdxlP_BS"/>
</dbReference>
<dbReference type="PROSITE" id="PS00595">
    <property type="entry name" value="AA_TRANSFER_CLASS_5"/>
    <property type="match status" value="1"/>
</dbReference>
<keyword evidence="5" id="KW-0663">Pyridoxal phosphate</keyword>
<evidence type="ECO:0000256" key="5">
    <source>
        <dbReference type="ARBA" id="ARBA00022898"/>
    </source>
</evidence>
<evidence type="ECO:0000313" key="9">
    <source>
        <dbReference type="EMBL" id="MBP2257799.1"/>
    </source>
</evidence>
<protein>
    <submittedName>
        <fullName evidence="9">Aspartate aminotransferase-like enzyme</fullName>
    </submittedName>
</protein>
<evidence type="ECO:0000256" key="3">
    <source>
        <dbReference type="ARBA" id="ARBA00022576"/>
    </source>
</evidence>
<evidence type="ECO:0000256" key="6">
    <source>
        <dbReference type="RuleBase" id="RU004075"/>
    </source>
</evidence>
<dbReference type="EMBL" id="JAGIKX010000014">
    <property type="protein sequence ID" value="MBP2257799.1"/>
    <property type="molecule type" value="Genomic_DNA"/>
</dbReference>
<dbReference type="InterPro" id="IPR000192">
    <property type="entry name" value="Aminotrans_V_dom"/>
</dbReference>
<dbReference type="Gene3D" id="3.90.1150.10">
    <property type="entry name" value="Aspartate Aminotransferase, domain 1"/>
    <property type="match status" value="1"/>
</dbReference>
<dbReference type="Pfam" id="PF00266">
    <property type="entry name" value="Aminotran_5"/>
    <property type="match status" value="1"/>
</dbReference>
<dbReference type="SUPFAM" id="SSF53383">
    <property type="entry name" value="PLP-dependent transferases"/>
    <property type="match status" value="1"/>
</dbReference>
<dbReference type="Gene3D" id="3.40.640.10">
    <property type="entry name" value="Type I PLP-dependent aspartate aminotransferase-like (Major domain)"/>
    <property type="match status" value="1"/>
</dbReference>
<dbReference type="InterPro" id="IPR015421">
    <property type="entry name" value="PyrdxlP-dep_Trfase_major"/>
</dbReference>
<proteinExistence type="inferred from homology"/>
<organism evidence="9 10">
    <name type="scientific">Virgibacillus alimentarius</name>
    <dbReference type="NCBI Taxonomy" id="698769"/>
    <lineage>
        <taxon>Bacteria</taxon>
        <taxon>Bacillati</taxon>
        <taxon>Bacillota</taxon>
        <taxon>Bacilli</taxon>
        <taxon>Bacillales</taxon>
        <taxon>Bacillaceae</taxon>
        <taxon>Virgibacillus</taxon>
    </lineage>
</organism>
<dbReference type="InterPro" id="IPR015424">
    <property type="entry name" value="PyrdxlP-dep_Trfase"/>
</dbReference>
<dbReference type="PIRSF" id="PIRSF000524">
    <property type="entry name" value="SPT"/>
    <property type="match status" value="1"/>
</dbReference>
<keyword evidence="10" id="KW-1185">Reference proteome</keyword>